<feature type="region of interest" description="Disordered" evidence="1">
    <location>
        <begin position="46"/>
        <end position="71"/>
    </location>
</feature>
<accession>A0A5B7IZB7</accession>
<dbReference type="Proteomes" id="UP000324222">
    <property type="component" value="Unassembled WGS sequence"/>
</dbReference>
<dbReference type="AlphaFoldDB" id="A0A5B7IZB7"/>
<evidence type="ECO:0000256" key="1">
    <source>
        <dbReference type="SAM" id="MobiDB-lite"/>
    </source>
</evidence>
<organism evidence="2 3">
    <name type="scientific">Portunus trituberculatus</name>
    <name type="common">Swimming crab</name>
    <name type="synonym">Neptunus trituberculatus</name>
    <dbReference type="NCBI Taxonomy" id="210409"/>
    <lineage>
        <taxon>Eukaryota</taxon>
        <taxon>Metazoa</taxon>
        <taxon>Ecdysozoa</taxon>
        <taxon>Arthropoda</taxon>
        <taxon>Crustacea</taxon>
        <taxon>Multicrustacea</taxon>
        <taxon>Malacostraca</taxon>
        <taxon>Eumalacostraca</taxon>
        <taxon>Eucarida</taxon>
        <taxon>Decapoda</taxon>
        <taxon>Pleocyemata</taxon>
        <taxon>Brachyura</taxon>
        <taxon>Eubrachyura</taxon>
        <taxon>Portunoidea</taxon>
        <taxon>Portunidae</taxon>
        <taxon>Portuninae</taxon>
        <taxon>Portunus</taxon>
    </lineage>
</organism>
<name>A0A5B7IZB7_PORTR</name>
<reference evidence="2 3" key="1">
    <citation type="submission" date="2019-05" db="EMBL/GenBank/DDBJ databases">
        <title>Another draft genome of Portunus trituberculatus and its Hox gene families provides insights of decapod evolution.</title>
        <authorList>
            <person name="Jeong J.-H."/>
            <person name="Song I."/>
            <person name="Kim S."/>
            <person name="Choi T."/>
            <person name="Kim D."/>
            <person name="Ryu S."/>
            <person name="Kim W."/>
        </authorList>
    </citation>
    <scope>NUCLEOTIDE SEQUENCE [LARGE SCALE GENOMIC DNA]</scope>
    <source>
        <tissue evidence="2">Muscle</tissue>
    </source>
</reference>
<sequence length="71" mass="7789">METNIDRNSGWSNPMFLNTPASCLDFEQAIVVEVKEGGREGCEMSVRKGPVRGRSGFEGELGVTERQADVI</sequence>
<gene>
    <name evidence="2" type="ORF">E2C01_082510</name>
</gene>
<protein>
    <submittedName>
        <fullName evidence="2">Uncharacterized protein</fullName>
    </submittedName>
</protein>
<comment type="caution">
    <text evidence="2">The sequence shown here is derived from an EMBL/GenBank/DDBJ whole genome shotgun (WGS) entry which is preliminary data.</text>
</comment>
<keyword evidence="3" id="KW-1185">Reference proteome</keyword>
<evidence type="ECO:0000313" key="3">
    <source>
        <dbReference type="Proteomes" id="UP000324222"/>
    </source>
</evidence>
<dbReference type="EMBL" id="VSRR010075136">
    <property type="protein sequence ID" value="MPC87639.1"/>
    <property type="molecule type" value="Genomic_DNA"/>
</dbReference>
<proteinExistence type="predicted"/>
<evidence type="ECO:0000313" key="2">
    <source>
        <dbReference type="EMBL" id="MPC87639.1"/>
    </source>
</evidence>